<keyword evidence="3" id="KW-1185">Reference proteome</keyword>
<proteinExistence type="predicted"/>
<accession>A0A2A2LCV6</accession>
<name>A0A2A2LCV6_9BILA</name>
<evidence type="ECO:0000256" key="1">
    <source>
        <dbReference type="SAM" id="MobiDB-lite"/>
    </source>
</evidence>
<protein>
    <submittedName>
        <fullName evidence="2">Uncharacterized protein</fullName>
    </submittedName>
</protein>
<comment type="caution">
    <text evidence="2">The sequence shown here is derived from an EMBL/GenBank/DDBJ whole genome shotgun (WGS) entry which is preliminary data.</text>
</comment>
<organism evidence="2 3">
    <name type="scientific">Diploscapter pachys</name>
    <dbReference type="NCBI Taxonomy" id="2018661"/>
    <lineage>
        <taxon>Eukaryota</taxon>
        <taxon>Metazoa</taxon>
        <taxon>Ecdysozoa</taxon>
        <taxon>Nematoda</taxon>
        <taxon>Chromadorea</taxon>
        <taxon>Rhabditida</taxon>
        <taxon>Rhabditina</taxon>
        <taxon>Rhabditomorpha</taxon>
        <taxon>Rhabditoidea</taxon>
        <taxon>Rhabditidae</taxon>
        <taxon>Diploscapter</taxon>
    </lineage>
</organism>
<evidence type="ECO:0000313" key="2">
    <source>
        <dbReference type="EMBL" id="PAV84029.1"/>
    </source>
</evidence>
<sequence>MDSPSFEATGDKGDGGDRVWSGETTTGTTGRRIISSGVEPAGGGCAERRICALIGMSPFMSPKVTSSRAFVFPFKANLLQIRCFKIHKLGPLLQLELIKVPFSVGCARVGREIRVVNRRGTQIDGVDGEGDVDIGAGRLDSDRVEQKLAVDVRQNFA</sequence>
<gene>
    <name evidence="2" type="ORF">WR25_14458</name>
</gene>
<dbReference type="EMBL" id="LIAE01006897">
    <property type="protein sequence ID" value="PAV84029.1"/>
    <property type="molecule type" value="Genomic_DNA"/>
</dbReference>
<dbReference type="Proteomes" id="UP000218231">
    <property type="component" value="Unassembled WGS sequence"/>
</dbReference>
<reference evidence="2 3" key="1">
    <citation type="journal article" date="2017" name="Curr. Biol.">
        <title>Genome architecture and evolution of a unichromosomal asexual nematode.</title>
        <authorList>
            <person name="Fradin H."/>
            <person name="Zegar C."/>
            <person name="Gutwein M."/>
            <person name="Lucas J."/>
            <person name="Kovtun M."/>
            <person name="Corcoran D."/>
            <person name="Baugh L.R."/>
            <person name="Kiontke K."/>
            <person name="Gunsalus K."/>
            <person name="Fitch D.H."/>
            <person name="Piano F."/>
        </authorList>
    </citation>
    <scope>NUCLEOTIDE SEQUENCE [LARGE SCALE GENOMIC DNA]</scope>
    <source>
        <strain evidence="2">PF1309</strain>
    </source>
</reference>
<feature type="compositionally biased region" description="Low complexity" evidence="1">
    <location>
        <begin position="24"/>
        <end position="36"/>
    </location>
</feature>
<dbReference type="AlphaFoldDB" id="A0A2A2LCV6"/>
<evidence type="ECO:0000313" key="3">
    <source>
        <dbReference type="Proteomes" id="UP000218231"/>
    </source>
</evidence>
<feature type="region of interest" description="Disordered" evidence="1">
    <location>
        <begin position="1"/>
        <end position="36"/>
    </location>
</feature>